<dbReference type="EMBL" id="AUNB01000016">
    <property type="protein sequence ID" value="KEO60684.1"/>
    <property type="molecule type" value="Genomic_DNA"/>
</dbReference>
<dbReference type="STRING" id="1353528.DT23_12640"/>
<dbReference type="Proteomes" id="UP000027471">
    <property type="component" value="Unassembled WGS sequence"/>
</dbReference>
<name>A0A074JW45_9RHOB</name>
<dbReference type="AlphaFoldDB" id="A0A074JW45"/>
<comment type="caution">
    <text evidence="3">The sequence shown here is derived from an EMBL/GenBank/DDBJ whole genome shotgun (WGS) entry which is preliminary data.</text>
</comment>
<feature type="chain" id="PRO_5001695153" description="DUF2059 domain-containing protein" evidence="1">
    <location>
        <begin position="21"/>
        <end position="182"/>
    </location>
</feature>
<sequence length="182" mass="20050">MSRSLMTAALMIALATPALAQTADTTSSPNVTMPDLQTITPDTSTYEQREVAAKPYAELAVKEMNIPKMVSTMWQPFVGLAAKKGHPLDDKQKAALDALYQKTFDGPMRDAMLNENQVIAKAFTMQEIQAMNAFYTSPIGRSILTKMPQVMTAIQPEISAMVQKTMPKIMPEIKAIIDPKKK</sequence>
<protein>
    <recommendedName>
        <fullName evidence="2">DUF2059 domain-containing protein</fullName>
    </recommendedName>
</protein>
<keyword evidence="1" id="KW-0732">Signal</keyword>
<organism evidence="3 4">
    <name type="scientific">Thioclava indica</name>
    <dbReference type="NCBI Taxonomy" id="1353528"/>
    <lineage>
        <taxon>Bacteria</taxon>
        <taxon>Pseudomonadati</taxon>
        <taxon>Pseudomonadota</taxon>
        <taxon>Alphaproteobacteria</taxon>
        <taxon>Rhodobacterales</taxon>
        <taxon>Paracoccaceae</taxon>
        <taxon>Thioclava</taxon>
    </lineage>
</organism>
<feature type="signal peptide" evidence="1">
    <location>
        <begin position="1"/>
        <end position="20"/>
    </location>
</feature>
<evidence type="ECO:0000313" key="4">
    <source>
        <dbReference type="Proteomes" id="UP000027471"/>
    </source>
</evidence>
<proteinExistence type="predicted"/>
<dbReference type="OrthoDB" id="7868692at2"/>
<dbReference type="RefSeq" id="WP_081846935.1">
    <property type="nucleotide sequence ID" value="NZ_AUNB01000016.1"/>
</dbReference>
<evidence type="ECO:0000259" key="2">
    <source>
        <dbReference type="Pfam" id="PF09832"/>
    </source>
</evidence>
<evidence type="ECO:0000313" key="3">
    <source>
        <dbReference type="EMBL" id="KEO60684.1"/>
    </source>
</evidence>
<keyword evidence="4" id="KW-1185">Reference proteome</keyword>
<feature type="domain" description="DUF2059" evidence="2">
    <location>
        <begin position="118"/>
        <end position="167"/>
    </location>
</feature>
<accession>A0A074JW45</accession>
<gene>
    <name evidence="3" type="ORF">DT23_12640</name>
</gene>
<reference evidence="3 4" key="1">
    <citation type="journal article" date="2015" name="Antonie Van Leeuwenhoek">
        <title>Thioclava indica sp. nov., isolated from surface seawater of the Indian Ocean.</title>
        <authorList>
            <person name="Liu Y."/>
            <person name="Lai Q."/>
            <person name="Du J."/>
            <person name="Xu H."/>
            <person name="Jiang L."/>
            <person name="Shao Z."/>
        </authorList>
    </citation>
    <scope>NUCLEOTIDE SEQUENCE [LARGE SCALE GENOMIC DNA]</scope>
    <source>
        <strain evidence="3 4">DT23-4</strain>
    </source>
</reference>
<evidence type="ECO:0000256" key="1">
    <source>
        <dbReference type="SAM" id="SignalP"/>
    </source>
</evidence>
<dbReference type="Pfam" id="PF09832">
    <property type="entry name" value="DUF2059"/>
    <property type="match status" value="1"/>
</dbReference>
<dbReference type="InterPro" id="IPR018637">
    <property type="entry name" value="DUF2059"/>
</dbReference>
<dbReference type="eggNOG" id="ENOG5033672">
    <property type="taxonomic scope" value="Bacteria"/>
</dbReference>